<dbReference type="PROSITE" id="PS51257">
    <property type="entry name" value="PROKAR_LIPOPROTEIN"/>
    <property type="match status" value="1"/>
</dbReference>
<dbReference type="RefSeq" id="WP_011366375.1">
    <property type="nucleotide sequence ID" value="NC_007519.1"/>
</dbReference>
<evidence type="ECO:0000256" key="1">
    <source>
        <dbReference type="ARBA" id="ARBA00022553"/>
    </source>
</evidence>
<dbReference type="InterPro" id="IPR011006">
    <property type="entry name" value="CheY-like_superfamily"/>
</dbReference>
<gene>
    <name evidence="4" type="ordered locus">Dde_0221</name>
</gene>
<sequence length="118" mass="12832">MSKRILVVDCNTEERRSLCDVLSANGYQVTVTACTREGLDVIRTQKPDLVALEMDMPSPGGTIFYARMRRDPELRHTPVVVVSSVGPRPAALRKGVPVVQRPAATGVLLDTVSRAMAV</sequence>
<evidence type="ECO:0000313" key="4">
    <source>
        <dbReference type="EMBL" id="ABB37022.1"/>
    </source>
</evidence>
<dbReference type="PANTHER" id="PTHR44591:SF3">
    <property type="entry name" value="RESPONSE REGULATORY DOMAIN-CONTAINING PROTEIN"/>
    <property type="match status" value="1"/>
</dbReference>
<dbReference type="Proteomes" id="UP000002710">
    <property type="component" value="Chromosome"/>
</dbReference>
<dbReference type="AlphaFoldDB" id="Q316X4"/>
<evidence type="ECO:0000256" key="2">
    <source>
        <dbReference type="PROSITE-ProRule" id="PRU00169"/>
    </source>
</evidence>
<dbReference type="eggNOG" id="COG0784">
    <property type="taxonomic scope" value="Bacteria"/>
</dbReference>
<dbReference type="PROSITE" id="PS50110">
    <property type="entry name" value="RESPONSE_REGULATORY"/>
    <property type="match status" value="1"/>
</dbReference>
<dbReference type="PANTHER" id="PTHR44591">
    <property type="entry name" value="STRESS RESPONSE REGULATOR PROTEIN 1"/>
    <property type="match status" value="1"/>
</dbReference>
<dbReference type="GO" id="GO:0000160">
    <property type="term" value="P:phosphorelay signal transduction system"/>
    <property type="evidence" value="ECO:0007669"/>
    <property type="project" value="InterPro"/>
</dbReference>
<dbReference type="STRING" id="207559.Dde_0221"/>
<dbReference type="Pfam" id="PF00072">
    <property type="entry name" value="Response_reg"/>
    <property type="match status" value="1"/>
</dbReference>
<comment type="caution">
    <text evidence="2">Lacks conserved residue(s) required for the propagation of feature annotation.</text>
</comment>
<keyword evidence="5" id="KW-1185">Reference proteome</keyword>
<dbReference type="SMART" id="SM00448">
    <property type="entry name" value="REC"/>
    <property type="match status" value="1"/>
</dbReference>
<protein>
    <submittedName>
        <fullName evidence="4">Response regulator receiver protein</fullName>
    </submittedName>
</protein>
<dbReference type="Gene3D" id="3.40.50.2300">
    <property type="match status" value="1"/>
</dbReference>
<dbReference type="HOGENOM" id="CLU_000445_69_17_7"/>
<dbReference type="InterPro" id="IPR050595">
    <property type="entry name" value="Bact_response_regulator"/>
</dbReference>
<feature type="domain" description="Response regulatory" evidence="3">
    <location>
        <begin position="4"/>
        <end position="116"/>
    </location>
</feature>
<dbReference type="KEGG" id="dde:Dde_0221"/>
<accession>Q316X4</accession>
<dbReference type="InterPro" id="IPR001789">
    <property type="entry name" value="Sig_transdc_resp-reg_receiver"/>
</dbReference>
<keyword evidence="1" id="KW-0597">Phosphoprotein</keyword>
<name>Q316X4_OLEA2</name>
<dbReference type="SUPFAM" id="SSF52172">
    <property type="entry name" value="CheY-like"/>
    <property type="match status" value="1"/>
</dbReference>
<evidence type="ECO:0000259" key="3">
    <source>
        <dbReference type="PROSITE" id="PS50110"/>
    </source>
</evidence>
<proteinExistence type="predicted"/>
<evidence type="ECO:0000313" key="5">
    <source>
        <dbReference type="Proteomes" id="UP000002710"/>
    </source>
</evidence>
<reference evidence="4 5" key="1">
    <citation type="journal article" date="2011" name="J. Bacteriol.">
        <title>Complete genome sequence and updated annotation of Desulfovibrio alaskensis G20.</title>
        <authorList>
            <person name="Hauser L.J."/>
            <person name="Land M.L."/>
            <person name="Brown S.D."/>
            <person name="Larimer F."/>
            <person name="Keller K.L."/>
            <person name="Rapp-Giles B.J."/>
            <person name="Price M.N."/>
            <person name="Lin M."/>
            <person name="Bruce D.C."/>
            <person name="Detter J.C."/>
            <person name="Tapia R."/>
            <person name="Han C.S."/>
            <person name="Goodwin L.A."/>
            <person name="Cheng J.F."/>
            <person name="Pitluck S."/>
            <person name="Copeland A."/>
            <person name="Lucas S."/>
            <person name="Nolan M."/>
            <person name="Lapidus A.L."/>
            <person name="Palumbo A.V."/>
            <person name="Wall J.D."/>
        </authorList>
    </citation>
    <scope>NUCLEOTIDE SEQUENCE [LARGE SCALE GENOMIC DNA]</scope>
    <source>
        <strain evidence="5">ATCC BAA 1058 / DSM 17464 / G20</strain>
    </source>
</reference>
<organism evidence="4 5">
    <name type="scientific">Oleidesulfovibrio alaskensis (strain ATCC BAA-1058 / DSM 17464 / G20)</name>
    <name type="common">Desulfovibrio alaskensis</name>
    <dbReference type="NCBI Taxonomy" id="207559"/>
    <lineage>
        <taxon>Bacteria</taxon>
        <taxon>Pseudomonadati</taxon>
        <taxon>Thermodesulfobacteriota</taxon>
        <taxon>Desulfovibrionia</taxon>
        <taxon>Desulfovibrionales</taxon>
        <taxon>Desulfovibrionaceae</taxon>
        <taxon>Oleidesulfovibrio</taxon>
    </lineage>
</organism>
<dbReference type="EMBL" id="CP000112">
    <property type="protein sequence ID" value="ABB37022.1"/>
    <property type="molecule type" value="Genomic_DNA"/>
</dbReference>